<evidence type="ECO:0000256" key="1">
    <source>
        <dbReference type="SAM" id="MobiDB-lite"/>
    </source>
</evidence>
<name>A0A9D3YF31_DREPO</name>
<sequence length="55" mass="6259">MVTLETQMTTRNEQTSQGQDVVASQNAVSVRGHPLFSYILHYRRIPPKPFERGEG</sequence>
<comment type="caution">
    <text evidence="2">The sequence shown here is derived from an EMBL/GenBank/DDBJ whole genome shotgun (WGS) entry which is preliminary data.</text>
</comment>
<organism evidence="2 3">
    <name type="scientific">Dreissena polymorpha</name>
    <name type="common">Zebra mussel</name>
    <name type="synonym">Mytilus polymorpha</name>
    <dbReference type="NCBI Taxonomy" id="45954"/>
    <lineage>
        <taxon>Eukaryota</taxon>
        <taxon>Metazoa</taxon>
        <taxon>Spiralia</taxon>
        <taxon>Lophotrochozoa</taxon>
        <taxon>Mollusca</taxon>
        <taxon>Bivalvia</taxon>
        <taxon>Autobranchia</taxon>
        <taxon>Heteroconchia</taxon>
        <taxon>Euheterodonta</taxon>
        <taxon>Imparidentia</taxon>
        <taxon>Neoheterodontei</taxon>
        <taxon>Myida</taxon>
        <taxon>Dreissenoidea</taxon>
        <taxon>Dreissenidae</taxon>
        <taxon>Dreissena</taxon>
    </lineage>
</organism>
<evidence type="ECO:0000313" key="2">
    <source>
        <dbReference type="EMBL" id="KAH3699389.1"/>
    </source>
</evidence>
<reference evidence="2" key="2">
    <citation type="submission" date="2020-11" db="EMBL/GenBank/DDBJ databases">
        <authorList>
            <person name="McCartney M.A."/>
            <person name="Auch B."/>
            <person name="Kono T."/>
            <person name="Mallez S."/>
            <person name="Becker A."/>
            <person name="Gohl D.M."/>
            <person name="Silverstein K.A.T."/>
            <person name="Koren S."/>
            <person name="Bechman K.B."/>
            <person name="Herman A."/>
            <person name="Abrahante J.E."/>
            <person name="Garbe J."/>
        </authorList>
    </citation>
    <scope>NUCLEOTIDE SEQUENCE</scope>
    <source>
        <strain evidence="2">Duluth1</strain>
        <tissue evidence="2">Whole animal</tissue>
    </source>
</reference>
<feature type="region of interest" description="Disordered" evidence="1">
    <location>
        <begin position="1"/>
        <end position="25"/>
    </location>
</feature>
<reference evidence="2" key="1">
    <citation type="journal article" date="2019" name="bioRxiv">
        <title>The Genome of the Zebra Mussel, Dreissena polymorpha: A Resource for Invasive Species Research.</title>
        <authorList>
            <person name="McCartney M.A."/>
            <person name="Auch B."/>
            <person name="Kono T."/>
            <person name="Mallez S."/>
            <person name="Zhang Y."/>
            <person name="Obille A."/>
            <person name="Becker A."/>
            <person name="Abrahante J.E."/>
            <person name="Garbe J."/>
            <person name="Badalamenti J.P."/>
            <person name="Herman A."/>
            <person name="Mangelson H."/>
            <person name="Liachko I."/>
            <person name="Sullivan S."/>
            <person name="Sone E.D."/>
            <person name="Koren S."/>
            <person name="Silverstein K.A.T."/>
            <person name="Beckman K.B."/>
            <person name="Gohl D.M."/>
        </authorList>
    </citation>
    <scope>NUCLEOTIDE SEQUENCE</scope>
    <source>
        <strain evidence="2">Duluth1</strain>
        <tissue evidence="2">Whole animal</tissue>
    </source>
</reference>
<dbReference type="Proteomes" id="UP000828390">
    <property type="component" value="Unassembled WGS sequence"/>
</dbReference>
<dbReference type="EMBL" id="JAIWYP010000015">
    <property type="protein sequence ID" value="KAH3699389.1"/>
    <property type="molecule type" value="Genomic_DNA"/>
</dbReference>
<protein>
    <submittedName>
        <fullName evidence="2">Uncharacterized protein</fullName>
    </submittedName>
</protein>
<dbReference type="AlphaFoldDB" id="A0A9D3YF31"/>
<gene>
    <name evidence="2" type="ORF">DPMN_074344</name>
</gene>
<evidence type="ECO:0000313" key="3">
    <source>
        <dbReference type="Proteomes" id="UP000828390"/>
    </source>
</evidence>
<accession>A0A9D3YF31</accession>
<keyword evidence="3" id="KW-1185">Reference proteome</keyword>
<proteinExistence type="predicted"/>